<dbReference type="Proteomes" id="UP001163823">
    <property type="component" value="Chromosome 10"/>
</dbReference>
<comment type="caution">
    <text evidence="1">The sequence shown here is derived from an EMBL/GenBank/DDBJ whole genome shotgun (WGS) entry which is preliminary data.</text>
</comment>
<protein>
    <submittedName>
        <fullName evidence="1">Uncharacterized protein</fullName>
    </submittedName>
</protein>
<dbReference type="KEGG" id="qsa:O6P43_025478"/>
<accession>A0AAD7L9P1</accession>
<name>A0AAD7L9P1_QUISA</name>
<dbReference type="AlphaFoldDB" id="A0AAD7L9P1"/>
<sequence>MQPPEMDSRFVVTADVQDGFLVKTSVAYLLQLFWLVRYYKTSRKFVLQVPNVSFYTHDDIKKPHSSYKLVHIKLFAYMQVTNIGSIARISISQQAGKITVTG</sequence>
<organism evidence="1 2">
    <name type="scientific">Quillaja saponaria</name>
    <name type="common">Soap bark tree</name>
    <dbReference type="NCBI Taxonomy" id="32244"/>
    <lineage>
        <taxon>Eukaryota</taxon>
        <taxon>Viridiplantae</taxon>
        <taxon>Streptophyta</taxon>
        <taxon>Embryophyta</taxon>
        <taxon>Tracheophyta</taxon>
        <taxon>Spermatophyta</taxon>
        <taxon>Magnoliopsida</taxon>
        <taxon>eudicotyledons</taxon>
        <taxon>Gunneridae</taxon>
        <taxon>Pentapetalae</taxon>
        <taxon>rosids</taxon>
        <taxon>fabids</taxon>
        <taxon>Fabales</taxon>
        <taxon>Quillajaceae</taxon>
        <taxon>Quillaja</taxon>
    </lineage>
</organism>
<reference evidence="1" key="1">
    <citation type="journal article" date="2023" name="Science">
        <title>Elucidation of the pathway for biosynthesis of saponin adjuvants from the soapbark tree.</title>
        <authorList>
            <person name="Reed J."/>
            <person name="Orme A."/>
            <person name="El-Demerdash A."/>
            <person name="Owen C."/>
            <person name="Martin L.B.B."/>
            <person name="Misra R.C."/>
            <person name="Kikuchi S."/>
            <person name="Rejzek M."/>
            <person name="Martin A.C."/>
            <person name="Harkess A."/>
            <person name="Leebens-Mack J."/>
            <person name="Louveau T."/>
            <person name="Stephenson M.J."/>
            <person name="Osbourn A."/>
        </authorList>
    </citation>
    <scope>NUCLEOTIDE SEQUENCE</scope>
    <source>
        <strain evidence="1">S10</strain>
    </source>
</reference>
<dbReference type="EMBL" id="JARAOO010000010">
    <property type="protein sequence ID" value="KAJ7953828.1"/>
    <property type="molecule type" value="Genomic_DNA"/>
</dbReference>
<evidence type="ECO:0000313" key="1">
    <source>
        <dbReference type="EMBL" id="KAJ7953828.1"/>
    </source>
</evidence>
<gene>
    <name evidence="1" type="ORF">O6P43_025478</name>
</gene>
<proteinExistence type="predicted"/>
<keyword evidence="2" id="KW-1185">Reference proteome</keyword>
<evidence type="ECO:0000313" key="2">
    <source>
        <dbReference type="Proteomes" id="UP001163823"/>
    </source>
</evidence>